<feature type="transmembrane region" description="Helical" evidence="2">
    <location>
        <begin position="400"/>
        <end position="420"/>
    </location>
</feature>
<feature type="transmembrane region" description="Helical" evidence="2">
    <location>
        <begin position="526"/>
        <end position="545"/>
    </location>
</feature>
<evidence type="ECO:0000256" key="1">
    <source>
        <dbReference type="SAM" id="MobiDB-lite"/>
    </source>
</evidence>
<keyword evidence="2" id="KW-0472">Membrane</keyword>
<feature type="transmembrane region" description="Helical" evidence="2">
    <location>
        <begin position="368"/>
        <end position="388"/>
    </location>
</feature>
<feature type="compositionally biased region" description="Polar residues" evidence="1">
    <location>
        <begin position="22"/>
        <end position="43"/>
    </location>
</feature>
<feature type="transmembrane region" description="Helical" evidence="2">
    <location>
        <begin position="441"/>
        <end position="461"/>
    </location>
</feature>
<accession>G0U5Z2</accession>
<organism evidence="3">
    <name type="scientific">Trypanosoma vivax (strain Y486)</name>
    <dbReference type="NCBI Taxonomy" id="1055687"/>
    <lineage>
        <taxon>Eukaryota</taxon>
        <taxon>Discoba</taxon>
        <taxon>Euglenozoa</taxon>
        <taxon>Kinetoplastea</taxon>
        <taxon>Metakinetoplastina</taxon>
        <taxon>Trypanosomatida</taxon>
        <taxon>Trypanosomatidae</taxon>
        <taxon>Trypanosoma</taxon>
        <taxon>Duttonella</taxon>
    </lineage>
</organism>
<feature type="compositionally biased region" description="Polar residues" evidence="1">
    <location>
        <begin position="53"/>
        <end position="72"/>
    </location>
</feature>
<keyword evidence="2" id="KW-0812">Transmembrane</keyword>
<name>G0U5Z2_TRYVY</name>
<sequence length="640" mass="71445">MPQSSPKKQNDLKELVEHIKNVSGSDRTGGTEIPSQSNSSTTPVGEKEGVAGSTCSSDENRSQSSSCVSNNAVRSASDAEIDFYCRQTSMFAQEQHVDYFVADSAAHADDTAVRRLRPPLGPRGNGSSNGCDNSFTDIYYSRRYGPPDSGAGTECGVGMMMLEAVGQARKREDDWKGPVNVYVKFGGRPLELVLNHSGEGGTFSCPCCDSVFELSFKQCKRGAENIGEDKNENNISESNVFHLGGIVGVPTEGSTVGAAPAHASVKWSCGTPPRSSCTHRRLDSCSSGVTTVATFEEFTRAMWPDVRLKSNVFNGQHDETSHQSRVNLLPHNAGSSLFPLLPSFSPTSFVRAYVGEGSLPWEATLNNVPAVIVSCCVAIMNIVVVLFLQNHVIDTRDHLGLFIVGTYLIFASHFVVYYFLGHYSVSFRRVSREKQFYTISNLIKAGILASLVPFATIHLTYIIVLDEWDTNTLRNLGCIYAVPDFVSMLIVKRMSWSTWFHHLCVLLFNFFSIMNDYTRENVCRCVVVYAAFSTFAYCVNVLLASRFLGVPHDIARILSRVSLVAYMLFCILNWAWQAYYIQRLLWGGHEHWTVYVYLLLVWLPMYDDITLFKWLLQNARNMAFTASQHRGYNDRREHNE</sequence>
<feature type="transmembrane region" description="Helical" evidence="2">
    <location>
        <begin position="498"/>
        <end position="514"/>
    </location>
</feature>
<keyword evidence="2" id="KW-1133">Transmembrane helix</keyword>
<evidence type="ECO:0008006" key="4">
    <source>
        <dbReference type="Google" id="ProtNLM"/>
    </source>
</evidence>
<dbReference type="EMBL" id="HE573026">
    <property type="protein sequence ID" value="CCC51293.1"/>
    <property type="molecule type" value="Genomic_DNA"/>
</dbReference>
<feature type="transmembrane region" description="Helical" evidence="2">
    <location>
        <begin position="557"/>
        <end position="576"/>
    </location>
</feature>
<feature type="region of interest" description="Disordered" evidence="1">
    <location>
        <begin position="18"/>
        <end position="72"/>
    </location>
</feature>
<protein>
    <recommendedName>
        <fullName evidence="4">Transmembrane protein</fullName>
    </recommendedName>
</protein>
<proteinExistence type="predicted"/>
<feature type="transmembrane region" description="Helical" evidence="2">
    <location>
        <begin position="596"/>
        <end position="616"/>
    </location>
</feature>
<evidence type="ECO:0000256" key="2">
    <source>
        <dbReference type="SAM" id="Phobius"/>
    </source>
</evidence>
<evidence type="ECO:0000313" key="3">
    <source>
        <dbReference type="EMBL" id="CCC51293.1"/>
    </source>
</evidence>
<gene>
    <name evidence="3" type="ORF">TVY486_1003460</name>
</gene>
<reference evidence="3" key="1">
    <citation type="journal article" date="2012" name="Proc. Natl. Acad. Sci. U.S.A.">
        <title>Antigenic diversity is generated by distinct evolutionary mechanisms in African trypanosome species.</title>
        <authorList>
            <person name="Jackson A.P."/>
            <person name="Berry A."/>
            <person name="Aslett M."/>
            <person name="Allison H.C."/>
            <person name="Burton P."/>
            <person name="Vavrova-Anderson J."/>
            <person name="Brown R."/>
            <person name="Browne H."/>
            <person name="Corton N."/>
            <person name="Hauser H."/>
            <person name="Gamble J."/>
            <person name="Gilderthorp R."/>
            <person name="Marcello L."/>
            <person name="McQuillan J."/>
            <person name="Otto T.D."/>
            <person name="Quail M.A."/>
            <person name="Sanders M.J."/>
            <person name="van Tonder A."/>
            <person name="Ginger M.L."/>
            <person name="Field M.C."/>
            <person name="Barry J.D."/>
            <person name="Hertz-Fowler C."/>
            <person name="Berriman M."/>
        </authorList>
    </citation>
    <scope>NUCLEOTIDE SEQUENCE</scope>
    <source>
        <strain evidence="3">Y486</strain>
    </source>
</reference>
<dbReference type="AlphaFoldDB" id="G0U5Z2"/>